<dbReference type="GO" id="GO:0062129">
    <property type="term" value="C:chitin-based extracellular matrix"/>
    <property type="evidence" value="ECO:0007669"/>
    <property type="project" value="TreeGrafter"/>
</dbReference>
<sequence>MFKWIVFSALLSLVFADDLVVKTYLNDVRADGFETNVELEHHSRQSAIGDEHGNMKGAYEYLTPEGEHVKVTYTADENGYHPESAWLPTPPPIPDYILKAIEYIKAHPHAE</sequence>
<keyword evidence="3" id="KW-0732">Signal</keyword>
<protein>
    <submittedName>
        <fullName evidence="6">Larval cuticle protein 4-like</fullName>
    </submittedName>
</protein>
<reference evidence="4" key="1">
    <citation type="submission" date="2020-05" db="UniProtKB">
        <authorList>
            <consortium name="EnsemblMetazoa"/>
        </authorList>
    </citation>
    <scope>IDENTIFICATION</scope>
    <source>
        <strain evidence="4">Aabys</strain>
    </source>
</reference>
<keyword evidence="5" id="KW-1185">Reference proteome</keyword>
<dbReference type="OrthoDB" id="6343684at2759"/>
<evidence type="ECO:0000256" key="1">
    <source>
        <dbReference type="ARBA" id="ARBA00022460"/>
    </source>
</evidence>
<dbReference type="VEuPathDB" id="VectorBase:MDOA002029"/>
<dbReference type="eggNOG" id="ENOG502T8XY">
    <property type="taxonomic scope" value="Eukaryota"/>
</dbReference>
<dbReference type="PANTHER" id="PTHR10380:SF237">
    <property type="entry name" value="CUTICULAR PROTEIN 65AU, ISOFORM A-RELATED"/>
    <property type="match status" value="1"/>
</dbReference>
<dbReference type="VEuPathDB" id="VectorBase:MDOMA2_005796"/>
<dbReference type="AlphaFoldDB" id="A0A1I8M7F2"/>
<evidence type="ECO:0000256" key="2">
    <source>
        <dbReference type="PROSITE-ProRule" id="PRU00497"/>
    </source>
</evidence>
<dbReference type="KEGG" id="mde:101897238"/>
<keyword evidence="1 2" id="KW-0193">Cuticle</keyword>
<feature type="chain" id="PRO_5044559954" evidence="3">
    <location>
        <begin position="17"/>
        <end position="111"/>
    </location>
</feature>
<dbReference type="InterPro" id="IPR000618">
    <property type="entry name" value="Insect_cuticle"/>
</dbReference>
<dbReference type="InterPro" id="IPR050468">
    <property type="entry name" value="Cuticle_Struct_Prot"/>
</dbReference>
<evidence type="ECO:0000313" key="5">
    <source>
        <dbReference type="Proteomes" id="UP001652621"/>
    </source>
</evidence>
<dbReference type="PROSITE" id="PS51155">
    <property type="entry name" value="CHIT_BIND_RR_2"/>
    <property type="match status" value="1"/>
</dbReference>
<dbReference type="Proteomes" id="UP001652621">
    <property type="component" value="Unplaced"/>
</dbReference>
<dbReference type="PANTHER" id="PTHR10380">
    <property type="entry name" value="CUTICLE PROTEIN"/>
    <property type="match status" value="1"/>
</dbReference>
<name>A0A1I8M7F2_MUSDO</name>
<dbReference type="GO" id="GO:0008010">
    <property type="term" value="F:structural constituent of chitin-based larval cuticle"/>
    <property type="evidence" value="ECO:0007669"/>
    <property type="project" value="TreeGrafter"/>
</dbReference>
<dbReference type="STRING" id="7370.A0A1I8M7F2"/>
<accession>A0A1I8M7F2</accession>
<feature type="signal peptide" evidence="3">
    <location>
        <begin position="1"/>
        <end position="16"/>
    </location>
</feature>
<evidence type="ECO:0000313" key="4">
    <source>
        <dbReference type="EnsemblMetazoa" id="MDOA002029-PA"/>
    </source>
</evidence>
<gene>
    <name evidence="4" type="primary">101897238</name>
    <name evidence="6" type="synonym">LOC101897238</name>
</gene>
<proteinExistence type="predicted"/>
<organism evidence="4">
    <name type="scientific">Musca domestica</name>
    <name type="common">House fly</name>
    <dbReference type="NCBI Taxonomy" id="7370"/>
    <lineage>
        <taxon>Eukaryota</taxon>
        <taxon>Metazoa</taxon>
        <taxon>Ecdysozoa</taxon>
        <taxon>Arthropoda</taxon>
        <taxon>Hexapoda</taxon>
        <taxon>Insecta</taxon>
        <taxon>Pterygota</taxon>
        <taxon>Neoptera</taxon>
        <taxon>Endopterygota</taxon>
        <taxon>Diptera</taxon>
        <taxon>Brachycera</taxon>
        <taxon>Muscomorpha</taxon>
        <taxon>Muscoidea</taxon>
        <taxon>Muscidae</taxon>
        <taxon>Musca</taxon>
    </lineage>
</organism>
<dbReference type="RefSeq" id="XP_005186332.1">
    <property type="nucleotide sequence ID" value="XM_005186275.2"/>
</dbReference>
<evidence type="ECO:0000256" key="3">
    <source>
        <dbReference type="SAM" id="SignalP"/>
    </source>
</evidence>
<dbReference type="PROSITE" id="PS00233">
    <property type="entry name" value="CHIT_BIND_RR_1"/>
    <property type="match status" value="1"/>
</dbReference>
<dbReference type="GeneID" id="101897238"/>
<dbReference type="InterPro" id="IPR031311">
    <property type="entry name" value="CHIT_BIND_RR_consensus"/>
</dbReference>
<dbReference type="Pfam" id="PF00379">
    <property type="entry name" value="Chitin_bind_4"/>
    <property type="match status" value="1"/>
</dbReference>
<evidence type="ECO:0000313" key="6">
    <source>
        <dbReference type="RefSeq" id="XP_005186332.1"/>
    </source>
</evidence>
<dbReference type="EnsemblMetazoa" id="MDOA002029-RA">
    <property type="protein sequence ID" value="MDOA002029-PA"/>
    <property type="gene ID" value="MDOA002029"/>
</dbReference>
<reference evidence="6" key="2">
    <citation type="submission" date="2025-04" db="UniProtKB">
        <authorList>
            <consortium name="RefSeq"/>
        </authorList>
    </citation>
    <scope>IDENTIFICATION</scope>
    <source>
        <strain evidence="6">Aabys</strain>
    </source>
</reference>